<dbReference type="InterPro" id="IPR013424">
    <property type="entry name" value="Ice-binding_C"/>
</dbReference>
<dbReference type="HOGENOM" id="CLU_1440081_0_0_5"/>
<feature type="chain" id="PRO_5004184224" description="Ice-binding protein C-terminal domain-containing protein" evidence="2">
    <location>
        <begin position="23"/>
        <end position="188"/>
    </location>
</feature>
<dbReference type="STRING" id="375451.RD1_1414"/>
<evidence type="ECO:0000259" key="3">
    <source>
        <dbReference type="Pfam" id="PF07589"/>
    </source>
</evidence>
<keyword evidence="5" id="KW-1185">Reference proteome</keyword>
<dbReference type="NCBIfam" id="TIGR03370">
    <property type="entry name" value="VPLPA-CTERM"/>
    <property type="match status" value="1"/>
</dbReference>
<feature type="transmembrane region" description="Helical" evidence="1">
    <location>
        <begin position="160"/>
        <end position="181"/>
    </location>
</feature>
<dbReference type="EMBL" id="CP000362">
    <property type="protein sequence ID" value="ABG31053.1"/>
    <property type="molecule type" value="Genomic_DNA"/>
</dbReference>
<evidence type="ECO:0000313" key="5">
    <source>
        <dbReference type="Proteomes" id="UP000007029"/>
    </source>
</evidence>
<evidence type="ECO:0000256" key="2">
    <source>
        <dbReference type="SAM" id="SignalP"/>
    </source>
</evidence>
<dbReference type="Pfam" id="PF07589">
    <property type="entry name" value="PEP-CTERM"/>
    <property type="match status" value="1"/>
</dbReference>
<gene>
    <name evidence="4" type="ordered locus">RD1_1414</name>
</gene>
<feature type="domain" description="Ice-binding protein C-terminal" evidence="3">
    <location>
        <begin position="161"/>
        <end position="186"/>
    </location>
</feature>
<keyword evidence="2" id="KW-0732">Signal</keyword>
<feature type="signal peptide" evidence="2">
    <location>
        <begin position="1"/>
        <end position="22"/>
    </location>
</feature>
<keyword evidence="1" id="KW-1133">Transmembrane helix</keyword>
<accession>Q16AE0</accession>
<reference evidence="4 5" key="1">
    <citation type="journal article" date="2007" name="J. Bacteriol.">
        <title>The complete genome sequence of Roseobacter denitrificans reveals a mixotrophic rather than photosynthetic metabolism.</title>
        <authorList>
            <person name="Swingley W.D."/>
            <person name="Sadekar S."/>
            <person name="Mastrian S.D."/>
            <person name="Matthies H.J."/>
            <person name="Hao J."/>
            <person name="Ramos H."/>
            <person name="Acharya C.R."/>
            <person name="Conrad A.L."/>
            <person name="Taylor H.L."/>
            <person name="Dejesa L.C."/>
            <person name="Shah M.K."/>
            <person name="O'huallachain M.E."/>
            <person name="Lince M.T."/>
            <person name="Blankenship R.E."/>
            <person name="Beatty J.T."/>
            <person name="Touchman J.W."/>
        </authorList>
    </citation>
    <scope>NUCLEOTIDE SEQUENCE [LARGE SCALE GENOMIC DNA]</scope>
    <source>
        <strain evidence="5">ATCC 33942 / OCh 114</strain>
    </source>
</reference>
<dbReference type="Proteomes" id="UP000007029">
    <property type="component" value="Chromosome"/>
</dbReference>
<dbReference type="AlphaFoldDB" id="Q16AE0"/>
<dbReference type="KEGG" id="rde:RD1_1414"/>
<dbReference type="RefSeq" id="WP_011567673.1">
    <property type="nucleotide sequence ID" value="NC_008209.1"/>
</dbReference>
<evidence type="ECO:0000313" key="4">
    <source>
        <dbReference type="EMBL" id="ABG31053.1"/>
    </source>
</evidence>
<dbReference type="OrthoDB" id="7888178at2"/>
<sequence>MRNLVRSFIVAGLVVLGSSASAATINQFNKTTNDGVYTLTAAQATALGDASATRIGFFRVREGSGTVFNAGDTFDQTTMANSVTSGAGNIIAFLNGRNSSLTYTGGTLEALGTTTVGSSNSYYEGVAFLFSGTGNIVFRGSSTFNAGQTRGAFDGVGIPAAVPLPAAAWMLIAGLGGLAAFGRRRKPA</sequence>
<protein>
    <recommendedName>
        <fullName evidence="3">Ice-binding protein C-terminal domain-containing protein</fullName>
    </recommendedName>
</protein>
<keyword evidence="1" id="KW-0472">Membrane</keyword>
<dbReference type="InterPro" id="IPR022472">
    <property type="entry name" value="VPLPA-CTERM"/>
</dbReference>
<evidence type="ECO:0000256" key="1">
    <source>
        <dbReference type="SAM" id="Phobius"/>
    </source>
</evidence>
<organism evidence="4 5">
    <name type="scientific">Roseobacter denitrificans (strain ATCC 33942 / OCh 114)</name>
    <name type="common">Erythrobacter sp. (strain OCh 114)</name>
    <name type="synonym">Roseobacter denitrificans</name>
    <dbReference type="NCBI Taxonomy" id="375451"/>
    <lineage>
        <taxon>Bacteria</taxon>
        <taxon>Pseudomonadati</taxon>
        <taxon>Pseudomonadota</taxon>
        <taxon>Alphaproteobacteria</taxon>
        <taxon>Rhodobacterales</taxon>
        <taxon>Roseobacteraceae</taxon>
        <taxon>Roseobacter</taxon>
    </lineage>
</organism>
<proteinExistence type="predicted"/>
<name>Q16AE0_ROSDO</name>
<keyword evidence="1" id="KW-0812">Transmembrane</keyword>